<evidence type="ECO:0000313" key="4">
    <source>
        <dbReference type="EMBL" id="XCH75401.1"/>
    </source>
</evidence>
<dbReference type="PANTHER" id="PTHR35526">
    <property type="entry name" value="ANTI-SIGMA-F FACTOR RSBW-RELATED"/>
    <property type="match status" value="1"/>
</dbReference>
<dbReference type="RefSeq" id="WP_350934844.1">
    <property type="nucleotide sequence ID" value="NZ_CP157762.1"/>
</dbReference>
<dbReference type="SUPFAM" id="SSF55874">
    <property type="entry name" value="ATPase domain of HSP90 chaperone/DNA topoisomerase II/histidine kinase"/>
    <property type="match status" value="1"/>
</dbReference>
<gene>
    <name evidence="4" type="ORF">ABUL08_04695</name>
    <name evidence="3" type="ORF">VK199_04670</name>
</gene>
<reference evidence="4" key="2">
    <citation type="submission" date="2024-06" db="EMBL/GenBank/DDBJ databases">
        <title>Micromonospora mangrovi CCTCC AA 2012012 genome sequences.</title>
        <authorList>
            <person name="Gao J."/>
        </authorList>
    </citation>
    <scope>NUCLEOTIDE SEQUENCE</scope>
    <source>
        <strain evidence="4">CCTCC AA 2012012</strain>
    </source>
</reference>
<keyword evidence="1" id="KW-0418">Kinase</keyword>
<dbReference type="Pfam" id="PF13581">
    <property type="entry name" value="HATPase_c_2"/>
    <property type="match status" value="1"/>
</dbReference>
<sequence>MLACVEICLSLFRSGYGEPLHTLAVPAGQDPPAMSELTARLDVPLGVNAPSTARRALVAVLQGWGYCDEDWLGTAALVTSELITNAVRHGGGCVDFSVESHDGRVVVSVADGSSVVPRRRDPDGIGGCGLAVIEAISTSWGVHDHEGGKRVWVELTTHPVVCAAQTSSSREIPE</sequence>
<dbReference type="EMBL" id="CP157762">
    <property type="protein sequence ID" value="XBP94700.1"/>
    <property type="molecule type" value="Genomic_DNA"/>
</dbReference>
<protein>
    <submittedName>
        <fullName evidence="3">ATP-binding protein</fullName>
    </submittedName>
</protein>
<keyword evidence="3" id="KW-0547">Nucleotide-binding</keyword>
<reference evidence="3" key="1">
    <citation type="submission" date="2024-01" db="EMBL/GenBank/DDBJ databases">
        <title>The genome sequence of Micromonospora mangrovi CCTCC AA 2012012.</title>
        <authorList>
            <person name="Gao J."/>
        </authorList>
    </citation>
    <scope>NUCLEOTIDE SEQUENCE</scope>
    <source>
        <strain evidence="3">CCTCC AA 2012012</strain>
    </source>
</reference>
<proteinExistence type="predicted"/>
<keyword evidence="1" id="KW-0723">Serine/threonine-protein kinase</keyword>
<dbReference type="GO" id="GO:0004674">
    <property type="term" value="F:protein serine/threonine kinase activity"/>
    <property type="evidence" value="ECO:0007669"/>
    <property type="project" value="UniProtKB-KW"/>
</dbReference>
<dbReference type="InterPro" id="IPR003594">
    <property type="entry name" value="HATPase_dom"/>
</dbReference>
<dbReference type="InterPro" id="IPR036890">
    <property type="entry name" value="HATPase_C_sf"/>
</dbReference>
<dbReference type="GO" id="GO:0005524">
    <property type="term" value="F:ATP binding"/>
    <property type="evidence" value="ECO:0007669"/>
    <property type="project" value="UniProtKB-KW"/>
</dbReference>
<name>A0AAU7MAR7_9ACTN</name>
<evidence type="ECO:0000256" key="1">
    <source>
        <dbReference type="ARBA" id="ARBA00022527"/>
    </source>
</evidence>
<dbReference type="Gene3D" id="3.30.565.10">
    <property type="entry name" value="Histidine kinase-like ATPase, C-terminal domain"/>
    <property type="match status" value="1"/>
</dbReference>
<dbReference type="CDD" id="cd16936">
    <property type="entry name" value="HATPase_RsbW-like"/>
    <property type="match status" value="1"/>
</dbReference>
<organism evidence="3">
    <name type="scientific">Micromonospora sp. CCTCC AA 2012012</name>
    <dbReference type="NCBI Taxonomy" id="3111921"/>
    <lineage>
        <taxon>Bacteria</taxon>
        <taxon>Bacillati</taxon>
        <taxon>Actinomycetota</taxon>
        <taxon>Actinomycetes</taxon>
        <taxon>Micromonosporales</taxon>
        <taxon>Micromonosporaceae</taxon>
        <taxon>Micromonospora</taxon>
    </lineage>
</organism>
<dbReference type="EMBL" id="CP159342">
    <property type="protein sequence ID" value="XCH75401.1"/>
    <property type="molecule type" value="Genomic_DNA"/>
</dbReference>
<keyword evidence="1" id="KW-0808">Transferase</keyword>
<keyword evidence="3" id="KW-0067">ATP-binding</keyword>
<accession>A0AAU7MAR7</accession>
<evidence type="ECO:0000259" key="2">
    <source>
        <dbReference type="Pfam" id="PF13581"/>
    </source>
</evidence>
<dbReference type="InterPro" id="IPR050267">
    <property type="entry name" value="Anti-sigma-factor_SerPK"/>
</dbReference>
<evidence type="ECO:0000313" key="3">
    <source>
        <dbReference type="EMBL" id="XBP94700.1"/>
    </source>
</evidence>
<dbReference type="AlphaFoldDB" id="A0AAU7MAR7"/>
<dbReference type="PANTHER" id="PTHR35526:SF3">
    <property type="entry name" value="ANTI-SIGMA-F FACTOR RSBW"/>
    <property type="match status" value="1"/>
</dbReference>
<feature type="domain" description="Histidine kinase/HSP90-like ATPase" evidence="2">
    <location>
        <begin position="51"/>
        <end position="153"/>
    </location>
</feature>